<evidence type="ECO:0000313" key="3">
    <source>
        <dbReference type="Proteomes" id="UP000076580"/>
    </source>
</evidence>
<gene>
    <name evidence="2" type="ORF">DCS_07759</name>
</gene>
<keyword evidence="1" id="KW-0732">Signal</keyword>
<proteinExistence type="predicted"/>
<feature type="chain" id="PRO_5007580547" description="Secreted protein" evidence="1">
    <location>
        <begin position="20"/>
        <end position="184"/>
    </location>
</feature>
<reference evidence="2 3" key="1">
    <citation type="journal article" date="2016" name="Sci. Rep.">
        <title>Insights into Adaptations to a Near-Obligate Nematode Endoparasitic Lifestyle from the Finished Genome of Drechmeria coniospora.</title>
        <authorList>
            <person name="Zhang L."/>
            <person name="Zhou Z."/>
            <person name="Guo Q."/>
            <person name="Fokkens L."/>
            <person name="Miskei M."/>
            <person name="Pocsi I."/>
            <person name="Zhang W."/>
            <person name="Chen M."/>
            <person name="Wang L."/>
            <person name="Sun Y."/>
            <person name="Donzelli B.G."/>
            <person name="Gibson D.M."/>
            <person name="Nelson D.R."/>
            <person name="Luo J.G."/>
            <person name="Rep M."/>
            <person name="Liu H."/>
            <person name="Yang S."/>
            <person name="Wang J."/>
            <person name="Krasnoff S.B."/>
            <person name="Xu Y."/>
            <person name="Molnar I."/>
            <person name="Lin M."/>
        </authorList>
    </citation>
    <scope>NUCLEOTIDE SEQUENCE [LARGE SCALE GENOMIC DNA]</scope>
    <source>
        <strain evidence="2 3">ARSEF 6962</strain>
    </source>
</reference>
<evidence type="ECO:0000313" key="2">
    <source>
        <dbReference type="EMBL" id="KYK55795.1"/>
    </source>
</evidence>
<organism evidence="2 3">
    <name type="scientific">Drechmeria coniospora</name>
    <name type="common">Nematophagous fungus</name>
    <name type="synonym">Meria coniospora</name>
    <dbReference type="NCBI Taxonomy" id="98403"/>
    <lineage>
        <taxon>Eukaryota</taxon>
        <taxon>Fungi</taxon>
        <taxon>Dikarya</taxon>
        <taxon>Ascomycota</taxon>
        <taxon>Pezizomycotina</taxon>
        <taxon>Sordariomycetes</taxon>
        <taxon>Hypocreomycetidae</taxon>
        <taxon>Hypocreales</taxon>
        <taxon>Ophiocordycipitaceae</taxon>
        <taxon>Drechmeria</taxon>
    </lineage>
</organism>
<dbReference type="STRING" id="98403.A0A151GFB6"/>
<name>A0A151GFB6_DRECN</name>
<sequence>MRNSVHLIFVAAMAKRVIGSEAPVPGYGVEVLQWDIEVSPGRVEVLNGTVQEVYAQALQINPNFKLMPVSEKRDLYERNTPVECGTYKLAYKSAIEEGIRYLRGLSGAPSNGPGDSICARVSCSYNSAIWWCSGKPYLRTLGSWDWIANSAQHIVNTCASEADKVSGLNHEGDDWSTFISHDDC</sequence>
<dbReference type="PANTHER" id="PTHR35605">
    <property type="entry name" value="ECP2 EFFECTOR PROTEIN DOMAIN-CONTAINING PROTEIN-RELATED"/>
    <property type="match status" value="1"/>
</dbReference>
<dbReference type="PANTHER" id="PTHR35605:SF1">
    <property type="entry name" value="ECP2 EFFECTOR PROTEIN DOMAIN-CONTAINING PROTEIN-RELATED"/>
    <property type="match status" value="1"/>
</dbReference>
<evidence type="ECO:0008006" key="4">
    <source>
        <dbReference type="Google" id="ProtNLM"/>
    </source>
</evidence>
<accession>A0A151GFB6</accession>
<dbReference type="GeneID" id="63720402"/>
<comment type="caution">
    <text evidence="2">The sequence shown here is derived from an EMBL/GenBank/DDBJ whole genome shotgun (WGS) entry which is preliminary data.</text>
</comment>
<keyword evidence="3" id="KW-1185">Reference proteome</keyword>
<feature type="signal peptide" evidence="1">
    <location>
        <begin position="1"/>
        <end position="19"/>
    </location>
</feature>
<protein>
    <recommendedName>
        <fullName evidence="4">Secreted protein</fullName>
    </recommendedName>
</protein>
<dbReference type="AlphaFoldDB" id="A0A151GFB6"/>
<dbReference type="InParanoid" id="A0A151GFB6"/>
<evidence type="ECO:0000256" key="1">
    <source>
        <dbReference type="SAM" id="SignalP"/>
    </source>
</evidence>
<dbReference type="Proteomes" id="UP000076580">
    <property type="component" value="Chromosome 03"/>
</dbReference>
<dbReference type="RefSeq" id="XP_040655147.1">
    <property type="nucleotide sequence ID" value="XM_040805043.1"/>
</dbReference>
<dbReference type="EMBL" id="LAYC01000003">
    <property type="protein sequence ID" value="KYK55795.1"/>
    <property type="molecule type" value="Genomic_DNA"/>
</dbReference>